<comment type="caution">
    <text evidence="1">The sequence shown here is derived from an EMBL/GenBank/DDBJ whole genome shotgun (WGS) entry which is preliminary data.</text>
</comment>
<protein>
    <submittedName>
        <fullName evidence="1">Uncharacterized protein</fullName>
    </submittedName>
</protein>
<dbReference type="Gramene" id="OMO59043">
    <property type="protein sequence ID" value="OMO59043"/>
    <property type="gene ID" value="CCACVL1_25139"/>
</dbReference>
<name>A0A1R3GLR9_COCAP</name>
<accession>A0A1R3GLR9</accession>
<dbReference type="AlphaFoldDB" id="A0A1R3GLR9"/>
<proteinExistence type="predicted"/>
<keyword evidence="2" id="KW-1185">Reference proteome</keyword>
<evidence type="ECO:0000313" key="2">
    <source>
        <dbReference type="Proteomes" id="UP000188268"/>
    </source>
</evidence>
<evidence type="ECO:0000313" key="1">
    <source>
        <dbReference type="EMBL" id="OMO59043.1"/>
    </source>
</evidence>
<gene>
    <name evidence="1" type="ORF">CCACVL1_25139</name>
</gene>
<organism evidence="1 2">
    <name type="scientific">Corchorus capsularis</name>
    <name type="common">Jute</name>
    <dbReference type="NCBI Taxonomy" id="210143"/>
    <lineage>
        <taxon>Eukaryota</taxon>
        <taxon>Viridiplantae</taxon>
        <taxon>Streptophyta</taxon>
        <taxon>Embryophyta</taxon>
        <taxon>Tracheophyta</taxon>
        <taxon>Spermatophyta</taxon>
        <taxon>Magnoliopsida</taxon>
        <taxon>eudicotyledons</taxon>
        <taxon>Gunneridae</taxon>
        <taxon>Pentapetalae</taxon>
        <taxon>rosids</taxon>
        <taxon>malvids</taxon>
        <taxon>Malvales</taxon>
        <taxon>Malvaceae</taxon>
        <taxon>Grewioideae</taxon>
        <taxon>Apeibeae</taxon>
        <taxon>Corchorus</taxon>
    </lineage>
</organism>
<reference evidence="1 2" key="1">
    <citation type="submission" date="2013-09" db="EMBL/GenBank/DDBJ databases">
        <title>Corchorus capsularis genome sequencing.</title>
        <authorList>
            <person name="Alam M."/>
            <person name="Haque M.S."/>
            <person name="Islam M.S."/>
            <person name="Emdad E.M."/>
            <person name="Islam M.M."/>
            <person name="Ahmed B."/>
            <person name="Halim A."/>
            <person name="Hossen Q.M.M."/>
            <person name="Hossain M.Z."/>
            <person name="Ahmed R."/>
            <person name="Khan M.M."/>
            <person name="Islam R."/>
            <person name="Rashid M.M."/>
            <person name="Khan S.A."/>
            <person name="Rahman M.S."/>
            <person name="Alam M."/>
        </authorList>
    </citation>
    <scope>NUCLEOTIDE SEQUENCE [LARGE SCALE GENOMIC DNA]</scope>
    <source>
        <strain evidence="2">cv. CVL-1</strain>
        <tissue evidence="1">Whole seedling</tissue>
    </source>
</reference>
<sequence length="44" mass="4777">MATRIDGDCSRNIAVDPTRIPSRSLSFRILSLSSDPGQSKHTCS</sequence>
<dbReference type="EMBL" id="AWWV01014040">
    <property type="protein sequence ID" value="OMO59043.1"/>
    <property type="molecule type" value="Genomic_DNA"/>
</dbReference>
<dbReference type="Proteomes" id="UP000188268">
    <property type="component" value="Unassembled WGS sequence"/>
</dbReference>